<evidence type="ECO:0000256" key="5">
    <source>
        <dbReference type="SAM" id="Phobius"/>
    </source>
</evidence>
<dbReference type="OrthoDB" id="9779283at2"/>
<dbReference type="SUPFAM" id="SSF46626">
    <property type="entry name" value="Cytochrome c"/>
    <property type="match status" value="2"/>
</dbReference>
<dbReference type="RefSeq" id="WP_076422068.1">
    <property type="nucleotide sequence ID" value="NZ_FTNM01000002.1"/>
</dbReference>
<dbReference type="Proteomes" id="UP000185924">
    <property type="component" value="Unassembled WGS sequence"/>
</dbReference>
<dbReference type="AlphaFoldDB" id="A0A1N6XIS2"/>
<keyword evidence="5" id="KW-0472">Membrane</keyword>
<keyword evidence="3 4" id="KW-0408">Iron</keyword>
<gene>
    <name evidence="7" type="ORF">SAMN05421545_2163</name>
</gene>
<dbReference type="InterPro" id="IPR036909">
    <property type="entry name" value="Cyt_c-like_dom_sf"/>
</dbReference>
<evidence type="ECO:0000256" key="2">
    <source>
        <dbReference type="ARBA" id="ARBA00022723"/>
    </source>
</evidence>
<keyword evidence="5" id="KW-0812">Transmembrane</keyword>
<dbReference type="Gene3D" id="1.10.760.10">
    <property type="entry name" value="Cytochrome c-like domain"/>
    <property type="match status" value="2"/>
</dbReference>
<keyword evidence="2 4" id="KW-0479">Metal-binding</keyword>
<keyword evidence="5" id="KW-1133">Transmembrane helix</keyword>
<name>A0A1N6XIS2_9BACT</name>
<dbReference type="PANTHER" id="PTHR35008">
    <property type="entry name" value="BLL4482 PROTEIN-RELATED"/>
    <property type="match status" value="1"/>
</dbReference>
<reference evidence="8" key="1">
    <citation type="submission" date="2017-01" db="EMBL/GenBank/DDBJ databases">
        <authorList>
            <person name="Varghese N."/>
            <person name="Submissions S."/>
        </authorList>
    </citation>
    <scope>NUCLEOTIDE SEQUENCE [LARGE SCALE GENOMIC DNA]</scope>
    <source>
        <strain evidence="8">DM9</strain>
    </source>
</reference>
<dbReference type="GO" id="GO:0046872">
    <property type="term" value="F:metal ion binding"/>
    <property type="evidence" value="ECO:0007669"/>
    <property type="project" value="UniProtKB-KW"/>
</dbReference>
<dbReference type="STRING" id="1077936.SAMN05421545_2163"/>
<dbReference type="Pfam" id="PF00034">
    <property type="entry name" value="Cytochrom_C"/>
    <property type="match status" value="1"/>
</dbReference>
<dbReference type="InterPro" id="IPR009056">
    <property type="entry name" value="Cyt_c-like_dom"/>
</dbReference>
<accession>A0A1N6XIS2</accession>
<proteinExistence type="predicted"/>
<protein>
    <submittedName>
        <fullName evidence="7">Thiosulfate dehydrogenase</fullName>
    </submittedName>
</protein>
<keyword evidence="8" id="KW-1185">Reference proteome</keyword>
<dbReference type="InterPro" id="IPR051459">
    <property type="entry name" value="Cytochrome_c-type_DH"/>
</dbReference>
<sequence length="349" mass="38021">MNLNQENEVVGFLLKISNVVGLSAVAVILMLGIVMFLELTGTKVRLPTLTDTSTPSTTPAVPPQPAEAMWQAPNLASLPATPEGDQIRYGREMVAHTAKYLGPEGSVLQIANGMNCQNCHLDAGTKPFGNNYSLVASTYPKFRARSGTEEDVVKRVTDCFERSLNGQAPKPDSKEMRAMVAYINWVGTGVTTNESPKGAGLVEIAFLDRAASSVLGKAIYAQKCQVCHGDNGQGMKSSGNPEYIYPPLWGDDSYNDGAGLYRVSTFARYVKANMPLGATHDSPLLTDEEAWDLAAYVNSMPRPKKDISRDWPDISKKPIDHPFGPYADGFSEAQHKYGPYQLIIEARKK</sequence>
<dbReference type="PANTHER" id="PTHR35008:SF9">
    <property type="entry name" value="CYTOCHROME C DOMAIN-CONTAINING PROTEIN"/>
    <property type="match status" value="1"/>
</dbReference>
<evidence type="ECO:0000313" key="7">
    <source>
        <dbReference type="EMBL" id="SIR02151.1"/>
    </source>
</evidence>
<evidence type="ECO:0000259" key="6">
    <source>
        <dbReference type="PROSITE" id="PS51007"/>
    </source>
</evidence>
<feature type="transmembrane region" description="Helical" evidence="5">
    <location>
        <begin position="12"/>
        <end position="37"/>
    </location>
</feature>
<dbReference type="GO" id="GO:0020037">
    <property type="term" value="F:heme binding"/>
    <property type="evidence" value="ECO:0007669"/>
    <property type="project" value="InterPro"/>
</dbReference>
<organism evidence="7 8">
    <name type="scientific">Pontibacter lucknowensis</name>
    <dbReference type="NCBI Taxonomy" id="1077936"/>
    <lineage>
        <taxon>Bacteria</taxon>
        <taxon>Pseudomonadati</taxon>
        <taxon>Bacteroidota</taxon>
        <taxon>Cytophagia</taxon>
        <taxon>Cytophagales</taxon>
        <taxon>Hymenobacteraceae</taxon>
        <taxon>Pontibacter</taxon>
    </lineage>
</organism>
<evidence type="ECO:0000256" key="3">
    <source>
        <dbReference type="ARBA" id="ARBA00023004"/>
    </source>
</evidence>
<evidence type="ECO:0000256" key="4">
    <source>
        <dbReference type="PROSITE-ProRule" id="PRU00433"/>
    </source>
</evidence>
<dbReference type="Pfam" id="PF21342">
    <property type="entry name" value="SoxA-TsdA_cyt-c"/>
    <property type="match status" value="1"/>
</dbReference>
<feature type="domain" description="Cytochrome c" evidence="6">
    <location>
        <begin position="211"/>
        <end position="301"/>
    </location>
</feature>
<evidence type="ECO:0000313" key="8">
    <source>
        <dbReference type="Proteomes" id="UP000185924"/>
    </source>
</evidence>
<dbReference type="GO" id="GO:0009055">
    <property type="term" value="F:electron transfer activity"/>
    <property type="evidence" value="ECO:0007669"/>
    <property type="project" value="InterPro"/>
</dbReference>
<evidence type="ECO:0000256" key="1">
    <source>
        <dbReference type="ARBA" id="ARBA00022617"/>
    </source>
</evidence>
<dbReference type="EMBL" id="FTNM01000002">
    <property type="protein sequence ID" value="SIR02151.1"/>
    <property type="molecule type" value="Genomic_DNA"/>
</dbReference>
<keyword evidence="1 4" id="KW-0349">Heme</keyword>
<dbReference type="PROSITE" id="PS51007">
    <property type="entry name" value="CYTC"/>
    <property type="match status" value="1"/>
</dbReference>